<dbReference type="InterPro" id="IPR050624">
    <property type="entry name" value="HTH-type_Tx_Regulator"/>
</dbReference>
<reference evidence="4 7" key="1">
    <citation type="submission" date="2021-06" db="EMBL/GenBank/DDBJ databases">
        <title>Collection of gut derived symbiotic bacterial strains cultured from healthy donors.</title>
        <authorList>
            <person name="Lin H."/>
            <person name="Littmann E."/>
            <person name="Pamer E.G."/>
        </authorList>
    </citation>
    <scope>NUCLEOTIDE SEQUENCE</scope>
    <source>
        <strain evidence="5 7">MSK.21.70</strain>
        <strain evidence="4">MSK.21.82</strain>
    </source>
</reference>
<evidence type="ECO:0000256" key="2">
    <source>
        <dbReference type="PROSITE-ProRule" id="PRU00335"/>
    </source>
</evidence>
<feature type="domain" description="HTH tetR-type" evidence="3">
    <location>
        <begin position="2"/>
        <end position="62"/>
    </location>
</feature>
<dbReference type="RefSeq" id="WP_217747177.1">
    <property type="nucleotide sequence ID" value="NZ_JAHOEB010000012.1"/>
</dbReference>
<dbReference type="EMBL" id="JAHOEF010000011">
    <property type="protein sequence ID" value="MBV3382167.1"/>
    <property type="molecule type" value="Genomic_DNA"/>
</dbReference>
<dbReference type="Pfam" id="PF14278">
    <property type="entry name" value="TetR_C_8"/>
    <property type="match status" value="1"/>
</dbReference>
<organism evidence="4 6">
    <name type="scientific">Catenibacterium mitsuokai</name>
    <dbReference type="NCBI Taxonomy" id="100886"/>
    <lineage>
        <taxon>Bacteria</taxon>
        <taxon>Bacillati</taxon>
        <taxon>Bacillota</taxon>
        <taxon>Erysipelotrichia</taxon>
        <taxon>Erysipelotrichales</taxon>
        <taxon>Coprobacillaceae</taxon>
        <taxon>Catenibacterium</taxon>
    </lineage>
</organism>
<dbReference type="Proteomes" id="UP001197492">
    <property type="component" value="Unassembled WGS sequence"/>
</dbReference>
<keyword evidence="7" id="KW-1185">Reference proteome</keyword>
<dbReference type="InterPro" id="IPR001647">
    <property type="entry name" value="HTH_TetR"/>
</dbReference>
<evidence type="ECO:0000313" key="5">
    <source>
        <dbReference type="EMBL" id="MBV3392236.1"/>
    </source>
</evidence>
<evidence type="ECO:0000313" key="6">
    <source>
        <dbReference type="Proteomes" id="UP001196408"/>
    </source>
</evidence>
<dbReference type="EMBL" id="JAHOEL010000012">
    <property type="protein sequence ID" value="MBV3392236.1"/>
    <property type="molecule type" value="Genomic_DNA"/>
</dbReference>
<evidence type="ECO:0000256" key="1">
    <source>
        <dbReference type="ARBA" id="ARBA00023125"/>
    </source>
</evidence>
<evidence type="ECO:0000313" key="7">
    <source>
        <dbReference type="Proteomes" id="UP001197492"/>
    </source>
</evidence>
<sequence>MKKTEQLIINTFLELVEEKPLDKITIQDIANKCGINRNTFYYHFDDIYSLIESVFNNHVITIERMFEEGASWSECSEVALNFLVENRRAIRHIAFSMNRNQLDHYLFVVFKRIFTEYLLDNFIVDISDEKFDNLILFYTYAIMGCIDHNFVENNNDIELEALLDKVNTTLLMTNPLKASKQSR</sequence>
<evidence type="ECO:0000259" key="3">
    <source>
        <dbReference type="PROSITE" id="PS50977"/>
    </source>
</evidence>
<dbReference type="PROSITE" id="PS50977">
    <property type="entry name" value="HTH_TETR_2"/>
    <property type="match status" value="1"/>
</dbReference>
<dbReference type="PANTHER" id="PTHR43479:SF11">
    <property type="entry name" value="ACREF_ENVCD OPERON REPRESSOR-RELATED"/>
    <property type="match status" value="1"/>
</dbReference>
<dbReference type="Pfam" id="PF00440">
    <property type="entry name" value="TetR_N"/>
    <property type="match status" value="1"/>
</dbReference>
<name>A0AAW4MW23_9FIRM</name>
<proteinExistence type="predicted"/>
<dbReference type="InterPro" id="IPR039532">
    <property type="entry name" value="TetR_C_Firmicutes"/>
</dbReference>
<protein>
    <submittedName>
        <fullName evidence="4">TetR/AcrR family transcriptional regulator</fullName>
    </submittedName>
</protein>
<accession>A0AAW4MW23</accession>
<dbReference type="Proteomes" id="UP001196408">
    <property type="component" value="Unassembled WGS sequence"/>
</dbReference>
<feature type="DNA-binding region" description="H-T-H motif" evidence="2">
    <location>
        <begin position="25"/>
        <end position="44"/>
    </location>
</feature>
<dbReference type="GO" id="GO:0003677">
    <property type="term" value="F:DNA binding"/>
    <property type="evidence" value="ECO:0007669"/>
    <property type="project" value="UniProtKB-UniRule"/>
</dbReference>
<keyword evidence="1 2" id="KW-0238">DNA-binding</keyword>
<evidence type="ECO:0000313" key="4">
    <source>
        <dbReference type="EMBL" id="MBV3382167.1"/>
    </source>
</evidence>
<dbReference type="AlphaFoldDB" id="A0AAW4MW23"/>
<gene>
    <name evidence="4" type="ORF">KSV97_02775</name>
    <name evidence="5" type="ORF">KSW06_03020</name>
</gene>
<comment type="caution">
    <text evidence="4">The sequence shown here is derived from an EMBL/GenBank/DDBJ whole genome shotgun (WGS) entry which is preliminary data.</text>
</comment>
<dbReference type="PANTHER" id="PTHR43479">
    <property type="entry name" value="ACREF/ENVCD OPERON REPRESSOR-RELATED"/>
    <property type="match status" value="1"/>
</dbReference>